<evidence type="ECO:0000256" key="1">
    <source>
        <dbReference type="SAM" id="Phobius"/>
    </source>
</evidence>
<evidence type="ECO:0000313" key="3">
    <source>
        <dbReference type="Proteomes" id="UP000182360"/>
    </source>
</evidence>
<feature type="transmembrane region" description="Helical" evidence="1">
    <location>
        <begin position="41"/>
        <end position="61"/>
    </location>
</feature>
<name>A0A1H9ATB4_9SPIR</name>
<sequence>MTKNVFDLITAIVTGLEVISDGIFAYLGVTGKLDPKTSTAIAGSVTILGGAVLGICARFIPDGEQKKLEKK</sequence>
<feature type="transmembrane region" description="Helical" evidence="1">
    <location>
        <begin position="5"/>
        <end position="29"/>
    </location>
</feature>
<keyword evidence="1" id="KW-0472">Membrane</keyword>
<accession>A0A1H9ATB4</accession>
<dbReference type="AlphaFoldDB" id="A0A1H9ATB4"/>
<reference evidence="2 3" key="1">
    <citation type="submission" date="2016-10" db="EMBL/GenBank/DDBJ databases">
        <authorList>
            <person name="de Groot N.N."/>
        </authorList>
    </citation>
    <scope>NUCLEOTIDE SEQUENCE [LARGE SCALE GENOMIC DNA]</scope>
    <source>
        <strain evidence="2 3">B25</strain>
    </source>
</reference>
<protein>
    <submittedName>
        <fullName evidence="2">Uncharacterized protein</fullName>
    </submittedName>
</protein>
<dbReference type="RefSeq" id="WP_074640504.1">
    <property type="nucleotide sequence ID" value="NZ_FOFU01000001.1"/>
</dbReference>
<dbReference type="Proteomes" id="UP000182360">
    <property type="component" value="Unassembled WGS sequence"/>
</dbReference>
<keyword evidence="1" id="KW-0812">Transmembrane</keyword>
<evidence type="ECO:0000313" key="2">
    <source>
        <dbReference type="EMBL" id="SEP80006.1"/>
    </source>
</evidence>
<organism evidence="2 3">
    <name type="scientific">Treponema bryantii</name>
    <dbReference type="NCBI Taxonomy" id="163"/>
    <lineage>
        <taxon>Bacteria</taxon>
        <taxon>Pseudomonadati</taxon>
        <taxon>Spirochaetota</taxon>
        <taxon>Spirochaetia</taxon>
        <taxon>Spirochaetales</taxon>
        <taxon>Treponemataceae</taxon>
        <taxon>Treponema</taxon>
    </lineage>
</organism>
<keyword evidence="3" id="KW-1185">Reference proteome</keyword>
<gene>
    <name evidence="2" type="ORF">SAMN04487977_101463</name>
</gene>
<proteinExistence type="predicted"/>
<keyword evidence="1" id="KW-1133">Transmembrane helix</keyword>
<dbReference type="EMBL" id="FOFU01000001">
    <property type="protein sequence ID" value="SEP80006.1"/>
    <property type="molecule type" value="Genomic_DNA"/>
</dbReference>